<feature type="transmembrane region" description="Helical" evidence="6">
    <location>
        <begin position="12"/>
        <end position="35"/>
    </location>
</feature>
<proteinExistence type="predicted"/>
<feature type="transmembrane region" description="Helical" evidence="6">
    <location>
        <begin position="47"/>
        <end position="68"/>
    </location>
</feature>
<dbReference type="EMBL" id="CP109491">
    <property type="protein sequence ID" value="WUX39787.1"/>
    <property type="molecule type" value="Genomic_DNA"/>
</dbReference>
<evidence type="ECO:0000256" key="3">
    <source>
        <dbReference type="ARBA" id="ARBA00022692"/>
    </source>
</evidence>
<keyword evidence="3 6" id="KW-0812">Transmembrane</keyword>
<keyword evidence="8" id="KW-1185">Reference proteome</keyword>
<keyword evidence="2" id="KW-1003">Cell membrane</keyword>
<evidence type="ECO:0000256" key="2">
    <source>
        <dbReference type="ARBA" id="ARBA00022475"/>
    </source>
</evidence>
<evidence type="ECO:0000313" key="8">
    <source>
        <dbReference type="Proteomes" id="UP001431926"/>
    </source>
</evidence>
<evidence type="ECO:0000313" key="7">
    <source>
        <dbReference type="EMBL" id="WUX39787.1"/>
    </source>
</evidence>
<evidence type="ECO:0000256" key="5">
    <source>
        <dbReference type="ARBA" id="ARBA00023136"/>
    </source>
</evidence>
<protein>
    <submittedName>
        <fullName evidence="7">Amino acid permease</fullName>
    </submittedName>
</protein>
<name>A0ABZ1ZQH0_STRAQ</name>
<feature type="transmembrane region" description="Helical" evidence="6">
    <location>
        <begin position="103"/>
        <end position="125"/>
    </location>
</feature>
<comment type="subcellular location">
    <subcellularLocation>
        <location evidence="1">Cell membrane</location>
        <topology evidence="1">Multi-pass membrane protein</topology>
    </subcellularLocation>
</comment>
<dbReference type="Proteomes" id="UP001431926">
    <property type="component" value="Chromosome"/>
</dbReference>
<evidence type="ECO:0000256" key="6">
    <source>
        <dbReference type="SAM" id="Phobius"/>
    </source>
</evidence>
<accession>A0ABZ1ZQH0</accession>
<dbReference type="InterPro" id="IPR050367">
    <property type="entry name" value="APC_superfamily"/>
</dbReference>
<gene>
    <name evidence="7" type="ORF">OG367_27850</name>
</gene>
<dbReference type="Gene3D" id="1.20.1740.10">
    <property type="entry name" value="Amino acid/polyamine transporter I"/>
    <property type="match status" value="1"/>
</dbReference>
<sequence length="127" mass="13172">MTHAEPEAEARPAVKLTLLTLTAMVVGSMVGAGVFSLPRRFAQETGVAGALIAWAVAGTGMLMLAFVFQTPAVRRPDLDAGVYAYATKSRREQGRRLFSPGEAVICAVSVAGAVAGIVALAAGWIEL</sequence>
<dbReference type="RefSeq" id="WP_329357968.1">
    <property type="nucleotide sequence ID" value="NZ_CP108651.1"/>
</dbReference>
<dbReference type="Pfam" id="PF13520">
    <property type="entry name" value="AA_permease_2"/>
    <property type="match status" value="1"/>
</dbReference>
<dbReference type="InterPro" id="IPR002293">
    <property type="entry name" value="AA/rel_permease1"/>
</dbReference>
<keyword evidence="5 6" id="KW-0472">Membrane</keyword>
<evidence type="ECO:0000256" key="1">
    <source>
        <dbReference type="ARBA" id="ARBA00004651"/>
    </source>
</evidence>
<dbReference type="PANTHER" id="PTHR42770">
    <property type="entry name" value="AMINO ACID TRANSPORTER-RELATED"/>
    <property type="match status" value="1"/>
</dbReference>
<evidence type="ECO:0000256" key="4">
    <source>
        <dbReference type="ARBA" id="ARBA00022989"/>
    </source>
</evidence>
<keyword evidence="4 6" id="KW-1133">Transmembrane helix</keyword>
<dbReference type="PANTHER" id="PTHR42770:SF4">
    <property type="entry name" value="ARGININE_ORNITHINE ANTIPORTER-RELATED"/>
    <property type="match status" value="1"/>
</dbReference>
<reference evidence="7" key="1">
    <citation type="submission" date="2022-10" db="EMBL/GenBank/DDBJ databases">
        <title>The complete genomes of actinobacterial strains from the NBC collection.</title>
        <authorList>
            <person name="Joergensen T.S."/>
            <person name="Alvarez Arevalo M."/>
            <person name="Sterndorff E.B."/>
            <person name="Faurdal D."/>
            <person name="Vuksanovic O."/>
            <person name="Mourched A.-S."/>
            <person name="Charusanti P."/>
            <person name="Shaw S."/>
            <person name="Blin K."/>
            <person name="Weber T."/>
        </authorList>
    </citation>
    <scope>NUCLEOTIDE SEQUENCE</scope>
    <source>
        <strain evidence="7">NBC_01436</strain>
    </source>
</reference>
<organism evidence="7 8">
    <name type="scientific">Streptomyces anulatus</name>
    <name type="common">Streptomyces chrysomallus</name>
    <dbReference type="NCBI Taxonomy" id="1892"/>
    <lineage>
        <taxon>Bacteria</taxon>
        <taxon>Bacillati</taxon>
        <taxon>Actinomycetota</taxon>
        <taxon>Actinomycetes</taxon>
        <taxon>Kitasatosporales</taxon>
        <taxon>Streptomycetaceae</taxon>
        <taxon>Streptomyces</taxon>
    </lineage>
</organism>